<feature type="domain" description="HTH iclR-type" evidence="5">
    <location>
        <begin position="35"/>
        <end position="97"/>
    </location>
</feature>
<evidence type="ECO:0000313" key="8">
    <source>
        <dbReference type="Proteomes" id="UP000245754"/>
    </source>
</evidence>
<dbReference type="EMBL" id="QGGT01000001">
    <property type="protein sequence ID" value="PWK36226.1"/>
    <property type="molecule type" value="Genomic_DNA"/>
</dbReference>
<dbReference type="PANTHER" id="PTHR30136">
    <property type="entry name" value="HELIX-TURN-HELIX TRANSCRIPTIONAL REGULATOR, ICLR FAMILY"/>
    <property type="match status" value="1"/>
</dbReference>
<dbReference type="PROSITE" id="PS51077">
    <property type="entry name" value="HTH_ICLR"/>
    <property type="match status" value="1"/>
</dbReference>
<evidence type="ECO:0000259" key="6">
    <source>
        <dbReference type="PROSITE" id="PS51078"/>
    </source>
</evidence>
<comment type="caution">
    <text evidence="7">The sequence shown here is derived from an EMBL/GenBank/DDBJ whole genome shotgun (WGS) entry which is preliminary data.</text>
</comment>
<dbReference type="Gene3D" id="3.30.450.40">
    <property type="match status" value="1"/>
</dbReference>
<dbReference type="Pfam" id="PF01614">
    <property type="entry name" value="IclR_C"/>
    <property type="match status" value="1"/>
</dbReference>
<dbReference type="AlphaFoldDB" id="A0A316EVF8"/>
<accession>A0A316EVF8</accession>
<dbReference type="Proteomes" id="UP000245754">
    <property type="component" value="Unassembled WGS sequence"/>
</dbReference>
<reference evidence="7 8" key="1">
    <citation type="submission" date="2018-05" db="EMBL/GenBank/DDBJ databases">
        <title>Genomic Encyclopedia of Type Strains, Phase IV (KMG-V): Genome sequencing to study the core and pangenomes of soil and plant-associated prokaryotes.</title>
        <authorList>
            <person name="Whitman W."/>
        </authorList>
    </citation>
    <scope>NUCLEOTIDE SEQUENCE [LARGE SCALE GENOMIC DNA]</scope>
    <source>
        <strain evidence="7 8">SLV-132</strain>
    </source>
</reference>
<dbReference type="RefSeq" id="WP_109580081.1">
    <property type="nucleotide sequence ID" value="NZ_CAJPUX010000003.1"/>
</dbReference>
<feature type="compositionally biased region" description="Polar residues" evidence="4">
    <location>
        <begin position="1"/>
        <end position="10"/>
    </location>
</feature>
<dbReference type="InterPro" id="IPR014757">
    <property type="entry name" value="Tscrpt_reg_IclR_C"/>
</dbReference>
<evidence type="ECO:0000256" key="3">
    <source>
        <dbReference type="ARBA" id="ARBA00023163"/>
    </source>
</evidence>
<dbReference type="SMART" id="SM00346">
    <property type="entry name" value="HTH_ICLR"/>
    <property type="match status" value="1"/>
</dbReference>
<dbReference type="InterPro" id="IPR029016">
    <property type="entry name" value="GAF-like_dom_sf"/>
</dbReference>
<dbReference type="PROSITE" id="PS51078">
    <property type="entry name" value="ICLR_ED"/>
    <property type="match status" value="1"/>
</dbReference>
<dbReference type="SUPFAM" id="SSF46785">
    <property type="entry name" value="Winged helix' DNA-binding domain"/>
    <property type="match status" value="1"/>
</dbReference>
<dbReference type="InterPro" id="IPR036388">
    <property type="entry name" value="WH-like_DNA-bd_sf"/>
</dbReference>
<evidence type="ECO:0000256" key="4">
    <source>
        <dbReference type="SAM" id="MobiDB-lite"/>
    </source>
</evidence>
<dbReference type="InterPro" id="IPR036390">
    <property type="entry name" value="WH_DNA-bd_sf"/>
</dbReference>
<name>A0A316EVF8_9BURK</name>
<dbReference type="GeneID" id="98341712"/>
<evidence type="ECO:0000256" key="2">
    <source>
        <dbReference type="ARBA" id="ARBA00023125"/>
    </source>
</evidence>
<dbReference type="Gene3D" id="1.10.10.10">
    <property type="entry name" value="Winged helix-like DNA-binding domain superfamily/Winged helix DNA-binding domain"/>
    <property type="match status" value="1"/>
</dbReference>
<protein>
    <submittedName>
        <fullName evidence="7">IclR family transcriptional regulator</fullName>
    </submittedName>
</protein>
<evidence type="ECO:0000259" key="5">
    <source>
        <dbReference type="PROSITE" id="PS51077"/>
    </source>
</evidence>
<dbReference type="GO" id="GO:0045892">
    <property type="term" value="P:negative regulation of DNA-templated transcription"/>
    <property type="evidence" value="ECO:0007669"/>
    <property type="project" value="TreeGrafter"/>
</dbReference>
<sequence>MSSRAATRNVRQTDDSSHIRATPQSAAADSPEAGARALRRGLALLDAILAGGREGLRVVDLCRVAGLERPTVYRLLATLIESGYVAPRGRFRYVTGPRLAAMPQRQASTDVAERIRPVLSRVSQACGDAAFAIVRDGPLSQCVARHVGTHPVQVLVIQVGTRQPLGVGAAGLALLAALPDATVGEIIAANAESLGQYNGMTPDRMRILVRATRERGWSVIGNHATRNVLAVGMAVSNADGEPVAGISVATTLARMPRERQQLIARVMRESVGALLPRGL</sequence>
<dbReference type="PANTHER" id="PTHR30136:SF39">
    <property type="entry name" value="TRANSCRIPTIONAL REGULATORY PROTEIN"/>
    <property type="match status" value="1"/>
</dbReference>
<dbReference type="GO" id="GO:0003677">
    <property type="term" value="F:DNA binding"/>
    <property type="evidence" value="ECO:0007669"/>
    <property type="project" value="UniProtKB-KW"/>
</dbReference>
<organism evidence="7 8">
    <name type="scientific">Cupriavidus plantarum</name>
    <dbReference type="NCBI Taxonomy" id="942865"/>
    <lineage>
        <taxon>Bacteria</taxon>
        <taxon>Pseudomonadati</taxon>
        <taxon>Pseudomonadota</taxon>
        <taxon>Betaproteobacteria</taxon>
        <taxon>Burkholderiales</taxon>
        <taxon>Burkholderiaceae</taxon>
        <taxon>Cupriavidus</taxon>
    </lineage>
</organism>
<gene>
    <name evidence="7" type="ORF">C7419_10180</name>
</gene>
<keyword evidence="3" id="KW-0804">Transcription</keyword>
<dbReference type="InterPro" id="IPR005471">
    <property type="entry name" value="Tscrpt_reg_IclR_N"/>
</dbReference>
<evidence type="ECO:0000256" key="1">
    <source>
        <dbReference type="ARBA" id="ARBA00023015"/>
    </source>
</evidence>
<keyword evidence="1" id="KW-0805">Transcription regulation</keyword>
<dbReference type="GO" id="GO:0003700">
    <property type="term" value="F:DNA-binding transcription factor activity"/>
    <property type="evidence" value="ECO:0007669"/>
    <property type="project" value="TreeGrafter"/>
</dbReference>
<dbReference type="Pfam" id="PF09339">
    <property type="entry name" value="HTH_IclR"/>
    <property type="match status" value="1"/>
</dbReference>
<feature type="domain" description="IclR-ED" evidence="6">
    <location>
        <begin position="98"/>
        <end position="279"/>
    </location>
</feature>
<dbReference type="SUPFAM" id="SSF55781">
    <property type="entry name" value="GAF domain-like"/>
    <property type="match status" value="1"/>
</dbReference>
<dbReference type="InterPro" id="IPR050707">
    <property type="entry name" value="HTH_MetabolicPath_Reg"/>
</dbReference>
<keyword evidence="2" id="KW-0238">DNA-binding</keyword>
<evidence type="ECO:0000313" key="7">
    <source>
        <dbReference type="EMBL" id="PWK36226.1"/>
    </source>
</evidence>
<keyword evidence="8" id="KW-1185">Reference proteome</keyword>
<feature type="region of interest" description="Disordered" evidence="4">
    <location>
        <begin position="1"/>
        <end position="32"/>
    </location>
</feature>
<proteinExistence type="predicted"/>